<gene>
    <name evidence="1" type="ORF">AAE02nite_40270</name>
</gene>
<proteinExistence type="predicted"/>
<comment type="caution">
    <text evidence="1">The sequence shown here is derived from an EMBL/GenBank/DDBJ whole genome shotgun (WGS) entry which is preliminary data.</text>
</comment>
<reference evidence="1 2" key="1">
    <citation type="submission" date="2019-07" db="EMBL/GenBank/DDBJ databases">
        <title>Whole genome shotgun sequence of Adhaeribacter aerolatus NBRC 106133.</title>
        <authorList>
            <person name="Hosoyama A."/>
            <person name="Uohara A."/>
            <person name="Ohji S."/>
            <person name="Ichikawa N."/>
        </authorList>
    </citation>
    <scope>NUCLEOTIDE SEQUENCE [LARGE SCALE GENOMIC DNA]</scope>
    <source>
        <strain evidence="1 2">NBRC 106133</strain>
    </source>
</reference>
<sequence length="82" mass="9574">MNQKDYLVKATNNKDYNIRLCEILATGSETEACDKIYIIYKTPEGEYLKRVKHFHPMSGAPDVTYEIISSKEFAHYQQQKLI</sequence>
<dbReference type="Proteomes" id="UP000321532">
    <property type="component" value="Unassembled WGS sequence"/>
</dbReference>
<keyword evidence="2" id="KW-1185">Reference proteome</keyword>
<dbReference type="RefSeq" id="WP_146902233.1">
    <property type="nucleotide sequence ID" value="NZ_BJYS01000035.1"/>
</dbReference>
<protein>
    <submittedName>
        <fullName evidence="1">Uncharacterized protein</fullName>
    </submittedName>
</protein>
<dbReference type="AlphaFoldDB" id="A0A512B313"/>
<evidence type="ECO:0000313" key="1">
    <source>
        <dbReference type="EMBL" id="GEO06363.1"/>
    </source>
</evidence>
<organism evidence="1 2">
    <name type="scientific">Adhaeribacter aerolatus</name>
    <dbReference type="NCBI Taxonomy" id="670289"/>
    <lineage>
        <taxon>Bacteria</taxon>
        <taxon>Pseudomonadati</taxon>
        <taxon>Bacteroidota</taxon>
        <taxon>Cytophagia</taxon>
        <taxon>Cytophagales</taxon>
        <taxon>Hymenobacteraceae</taxon>
        <taxon>Adhaeribacter</taxon>
    </lineage>
</organism>
<name>A0A512B313_9BACT</name>
<dbReference type="EMBL" id="BJYS01000035">
    <property type="protein sequence ID" value="GEO06363.1"/>
    <property type="molecule type" value="Genomic_DNA"/>
</dbReference>
<accession>A0A512B313</accession>
<evidence type="ECO:0000313" key="2">
    <source>
        <dbReference type="Proteomes" id="UP000321532"/>
    </source>
</evidence>